<comment type="caution">
    <text evidence="1">The sequence shown here is derived from an EMBL/GenBank/DDBJ whole genome shotgun (WGS) entry which is preliminary data.</text>
</comment>
<proteinExistence type="predicted"/>
<evidence type="ECO:0000313" key="1">
    <source>
        <dbReference type="EMBL" id="RNA26967.1"/>
    </source>
</evidence>
<dbReference type="EMBL" id="REGN01002628">
    <property type="protein sequence ID" value="RNA26967.1"/>
    <property type="molecule type" value="Genomic_DNA"/>
</dbReference>
<gene>
    <name evidence="1" type="ORF">BpHYR1_036485</name>
</gene>
<dbReference type="Proteomes" id="UP000276133">
    <property type="component" value="Unassembled WGS sequence"/>
</dbReference>
<organism evidence="1 2">
    <name type="scientific">Brachionus plicatilis</name>
    <name type="common">Marine rotifer</name>
    <name type="synonym">Brachionus muelleri</name>
    <dbReference type="NCBI Taxonomy" id="10195"/>
    <lineage>
        <taxon>Eukaryota</taxon>
        <taxon>Metazoa</taxon>
        <taxon>Spiralia</taxon>
        <taxon>Gnathifera</taxon>
        <taxon>Rotifera</taxon>
        <taxon>Eurotatoria</taxon>
        <taxon>Monogononta</taxon>
        <taxon>Pseudotrocha</taxon>
        <taxon>Ploima</taxon>
        <taxon>Brachionidae</taxon>
        <taxon>Brachionus</taxon>
    </lineage>
</organism>
<sequence>MVQHNRTREYGIYSNYLDAKIHVFEFLLIVKEIKNDQAFFSWNKNIWIIDSWDNVIKTVNSFPHVVIKTLAFATADEPTYDSP</sequence>
<dbReference type="AlphaFoldDB" id="A0A3M7RUH7"/>
<evidence type="ECO:0000313" key="2">
    <source>
        <dbReference type="Proteomes" id="UP000276133"/>
    </source>
</evidence>
<reference evidence="1 2" key="1">
    <citation type="journal article" date="2018" name="Sci. Rep.">
        <title>Genomic signatures of local adaptation to the degree of environmental predictability in rotifers.</title>
        <authorList>
            <person name="Franch-Gras L."/>
            <person name="Hahn C."/>
            <person name="Garcia-Roger E.M."/>
            <person name="Carmona M.J."/>
            <person name="Serra M."/>
            <person name="Gomez A."/>
        </authorList>
    </citation>
    <scope>NUCLEOTIDE SEQUENCE [LARGE SCALE GENOMIC DNA]</scope>
    <source>
        <strain evidence="1">HYR1</strain>
    </source>
</reference>
<protein>
    <submittedName>
        <fullName evidence="1">Uncharacterized protein</fullName>
    </submittedName>
</protein>
<keyword evidence="2" id="KW-1185">Reference proteome</keyword>
<name>A0A3M7RUH7_BRAPC</name>
<accession>A0A3M7RUH7</accession>